<gene>
    <name evidence="3" type="ORF">GCM10010346_63980</name>
</gene>
<feature type="compositionally biased region" description="Basic residues" evidence="1">
    <location>
        <begin position="176"/>
        <end position="185"/>
    </location>
</feature>
<dbReference type="InterPro" id="IPR009057">
    <property type="entry name" value="Homeodomain-like_sf"/>
</dbReference>
<name>A0ABQ3EAL0_9ACTN</name>
<sequence length="217" mass="24243">MESMGKKKPRPRRSFTSEFKAEIVELCRRGDRSVGQVAKDFDLTETAVRDWVEQAEVDAGERDGLTSSEREELAAPRGGEPPPARGRRHPQAGHGFLREGDPVTVHPFIEAEKQSNHNVRCACVLLKVSRTAFYARSNGTSGPRAPRSGADREDHRSPRALPWHLRGPARPCRPATRGRRMRTAPRRQADAGRWTSRPSPQAATRDHPPRPAGRRQA</sequence>
<feature type="region of interest" description="Disordered" evidence="1">
    <location>
        <begin position="56"/>
        <end position="101"/>
    </location>
</feature>
<dbReference type="Proteomes" id="UP000599437">
    <property type="component" value="Unassembled WGS sequence"/>
</dbReference>
<dbReference type="Pfam" id="PF13542">
    <property type="entry name" value="HTH_Tnp_ISL3"/>
    <property type="match status" value="1"/>
</dbReference>
<dbReference type="SUPFAM" id="SSF46689">
    <property type="entry name" value="Homeodomain-like"/>
    <property type="match status" value="1"/>
</dbReference>
<feature type="compositionally biased region" description="Basic and acidic residues" evidence="1">
    <location>
        <begin position="59"/>
        <end position="74"/>
    </location>
</feature>
<proteinExistence type="predicted"/>
<dbReference type="Gene3D" id="1.10.10.10">
    <property type="entry name" value="Winged helix-like DNA-binding domain superfamily/Winged helix DNA-binding domain"/>
    <property type="match status" value="1"/>
</dbReference>
<dbReference type="PANTHER" id="PTHR33215">
    <property type="entry name" value="PROTEIN DISTAL ANTENNA"/>
    <property type="match status" value="1"/>
</dbReference>
<evidence type="ECO:0000313" key="3">
    <source>
        <dbReference type="EMBL" id="GHB31820.1"/>
    </source>
</evidence>
<dbReference type="InterPro" id="IPR032877">
    <property type="entry name" value="Transposase_HTH"/>
</dbReference>
<reference evidence="4" key="1">
    <citation type="journal article" date="2019" name="Int. J. Syst. Evol. Microbiol.">
        <title>The Global Catalogue of Microorganisms (GCM) 10K type strain sequencing project: providing services to taxonomists for standard genome sequencing and annotation.</title>
        <authorList>
            <consortium name="The Broad Institute Genomics Platform"/>
            <consortium name="The Broad Institute Genome Sequencing Center for Infectious Disease"/>
            <person name="Wu L."/>
            <person name="Ma J."/>
        </authorList>
    </citation>
    <scope>NUCLEOTIDE SEQUENCE [LARGE SCALE GENOMIC DNA]</scope>
    <source>
        <strain evidence="4">JCM 4737</strain>
    </source>
</reference>
<organism evidence="3 4">
    <name type="scientific">Streptomyces chryseus</name>
    <dbReference type="NCBI Taxonomy" id="68186"/>
    <lineage>
        <taxon>Bacteria</taxon>
        <taxon>Bacillati</taxon>
        <taxon>Actinomycetota</taxon>
        <taxon>Actinomycetes</taxon>
        <taxon>Kitasatosporales</taxon>
        <taxon>Streptomycetaceae</taxon>
        <taxon>Streptomyces</taxon>
    </lineage>
</organism>
<comment type="caution">
    <text evidence="3">The sequence shown here is derived from an EMBL/GenBank/DDBJ whole genome shotgun (WGS) entry which is preliminary data.</text>
</comment>
<dbReference type="PANTHER" id="PTHR33215:SF13">
    <property type="entry name" value="PROTEIN DISTAL ANTENNA"/>
    <property type="match status" value="1"/>
</dbReference>
<dbReference type="EMBL" id="BMVO01000042">
    <property type="protein sequence ID" value="GHB31820.1"/>
    <property type="molecule type" value="Genomic_DNA"/>
</dbReference>
<protein>
    <recommendedName>
        <fullName evidence="2">Transposase IS204/IS1001/IS1096/IS1165 helix-turn-helix domain-containing protein</fullName>
    </recommendedName>
</protein>
<evidence type="ECO:0000313" key="4">
    <source>
        <dbReference type="Proteomes" id="UP000599437"/>
    </source>
</evidence>
<feature type="domain" description="Transposase IS204/IS1001/IS1096/IS1165 helix-turn-helix" evidence="2">
    <location>
        <begin position="10"/>
        <end position="53"/>
    </location>
</feature>
<evidence type="ECO:0000259" key="2">
    <source>
        <dbReference type="Pfam" id="PF13542"/>
    </source>
</evidence>
<feature type="compositionally biased region" description="Low complexity" evidence="1">
    <location>
        <begin position="166"/>
        <end position="175"/>
    </location>
</feature>
<feature type="region of interest" description="Disordered" evidence="1">
    <location>
        <begin position="136"/>
        <end position="217"/>
    </location>
</feature>
<evidence type="ECO:0000256" key="1">
    <source>
        <dbReference type="SAM" id="MobiDB-lite"/>
    </source>
</evidence>
<keyword evidence="4" id="KW-1185">Reference proteome</keyword>
<dbReference type="InterPro" id="IPR036388">
    <property type="entry name" value="WH-like_DNA-bd_sf"/>
</dbReference>
<dbReference type="InterPro" id="IPR051839">
    <property type="entry name" value="RD_transcriptional_regulator"/>
</dbReference>
<accession>A0ABQ3EAL0</accession>